<gene>
    <name evidence="2" type="ORF">KQX54_006388</name>
</gene>
<name>A0AAV7IYV8_COTGL</name>
<feature type="domain" description="F-box" evidence="1">
    <location>
        <begin position="1"/>
        <end position="52"/>
    </location>
</feature>
<dbReference type="Gene3D" id="2.130.10.10">
    <property type="entry name" value="YVTN repeat-like/Quinoprotein amine dehydrogenase"/>
    <property type="match status" value="1"/>
</dbReference>
<keyword evidence="3" id="KW-1185">Reference proteome</keyword>
<proteinExistence type="predicted"/>
<protein>
    <recommendedName>
        <fullName evidence="1">F-box domain-containing protein</fullName>
    </recommendedName>
</protein>
<evidence type="ECO:0000313" key="3">
    <source>
        <dbReference type="Proteomes" id="UP000826195"/>
    </source>
</evidence>
<dbReference type="AlphaFoldDB" id="A0AAV7IYV8"/>
<evidence type="ECO:0000313" key="2">
    <source>
        <dbReference type="EMBL" id="KAH0560618.1"/>
    </source>
</evidence>
<dbReference type="SUPFAM" id="SSF81383">
    <property type="entry name" value="F-box domain"/>
    <property type="match status" value="1"/>
</dbReference>
<dbReference type="PROSITE" id="PS50181">
    <property type="entry name" value="FBOX"/>
    <property type="match status" value="1"/>
</dbReference>
<sequence length="323" mass="38132">MSALELLPLEIWKKVISRVNDPKKLVKLRLVCNLFDQLIEIEMKKNKQWKELLPSDMKMWINNILAKKYPFKKLSKLELLPNLWKEAFFSYKNWRLFGDKSRKIHSFRFNVSQFLQNEKITCLTTFARFVAVGTNLGLIFFYKIGKLKNFFWAAKHGNNLTKIQFWYQGKNNILALSTSSDRVLKFWNVSQKKSIVTPHYNATNIHVGINHRLFIEFFRGITECKYISNRVVLKAHCAVFRGDNGPRNNFLTMYSENEKLIVMTTYDTILRVITLKVPDPQGTELTEINKKLYRLLPRRPPVDLALIPNNELRLFKNGNYYEI</sequence>
<dbReference type="InterPro" id="IPR015943">
    <property type="entry name" value="WD40/YVTN_repeat-like_dom_sf"/>
</dbReference>
<dbReference type="Proteomes" id="UP000826195">
    <property type="component" value="Unassembled WGS sequence"/>
</dbReference>
<accession>A0AAV7IYV8</accession>
<comment type="caution">
    <text evidence="2">The sequence shown here is derived from an EMBL/GenBank/DDBJ whole genome shotgun (WGS) entry which is preliminary data.</text>
</comment>
<dbReference type="InterPro" id="IPR036047">
    <property type="entry name" value="F-box-like_dom_sf"/>
</dbReference>
<dbReference type="InterPro" id="IPR001810">
    <property type="entry name" value="F-box_dom"/>
</dbReference>
<evidence type="ECO:0000259" key="1">
    <source>
        <dbReference type="PROSITE" id="PS50181"/>
    </source>
</evidence>
<dbReference type="EMBL" id="JAHXZJ010000374">
    <property type="protein sequence ID" value="KAH0560618.1"/>
    <property type="molecule type" value="Genomic_DNA"/>
</dbReference>
<dbReference type="SUPFAM" id="SSF50978">
    <property type="entry name" value="WD40 repeat-like"/>
    <property type="match status" value="1"/>
</dbReference>
<reference evidence="2 3" key="1">
    <citation type="journal article" date="2021" name="J. Hered.">
        <title>A chromosome-level genome assembly of the parasitoid wasp, Cotesia glomerata (Hymenoptera: Braconidae).</title>
        <authorList>
            <person name="Pinto B.J."/>
            <person name="Weis J.J."/>
            <person name="Gamble T."/>
            <person name="Ode P.J."/>
            <person name="Paul R."/>
            <person name="Zaspel J.M."/>
        </authorList>
    </citation>
    <scope>NUCLEOTIDE SEQUENCE [LARGE SCALE GENOMIC DNA]</scope>
    <source>
        <strain evidence="2">CgM1</strain>
    </source>
</reference>
<organism evidence="2 3">
    <name type="scientific">Cotesia glomerata</name>
    <name type="common">Lepidopteran parasitic wasp</name>
    <name type="synonym">Apanteles glomeratus</name>
    <dbReference type="NCBI Taxonomy" id="32391"/>
    <lineage>
        <taxon>Eukaryota</taxon>
        <taxon>Metazoa</taxon>
        <taxon>Ecdysozoa</taxon>
        <taxon>Arthropoda</taxon>
        <taxon>Hexapoda</taxon>
        <taxon>Insecta</taxon>
        <taxon>Pterygota</taxon>
        <taxon>Neoptera</taxon>
        <taxon>Endopterygota</taxon>
        <taxon>Hymenoptera</taxon>
        <taxon>Apocrita</taxon>
        <taxon>Ichneumonoidea</taxon>
        <taxon>Braconidae</taxon>
        <taxon>Microgastrinae</taxon>
        <taxon>Cotesia</taxon>
    </lineage>
</organism>
<dbReference type="InterPro" id="IPR036322">
    <property type="entry name" value="WD40_repeat_dom_sf"/>
</dbReference>